<comment type="function">
    <text evidence="1">Removes C-terminal D-alanyl residues from sugar-peptide cell wall precursors.</text>
</comment>
<feature type="active site" description="Proton acceptor" evidence="13">
    <location>
        <position position="73"/>
    </location>
</feature>
<evidence type="ECO:0000256" key="14">
    <source>
        <dbReference type="PIRSR" id="PIRSR618044-2"/>
    </source>
</evidence>
<dbReference type="GO" id="GO:0009002">
    <property type="term" value="F:serine-type D-Ala-D-Ala carboxypeptidase activity"/>
    <property type="evidence" value="ECO:0007669"/>
    <property type="project" value="UniProtKB-EC"/>
</dbReference>
<keyword evidence="7" id="KW-0732">Signal</keyword>
<evidence type="ECO:0000256" key="8">
    <source>
        <dbReference type="ARBA" id="ARBA00022801"/>
    </source>
</evidence>
<dbReference type="PANTHER" id="PTHR21581:SF11">
    <property type="entry name" value="D-ALANYL-D-ALANINE CARBOXYPEPTIDASE DACA"/>
    <property type="match status" value="1"/>
</dbReference>
<keyword evidence="6" id="KW-0645">Protease</keyword>
<feature type="domain" description="Peptidase S11 D-Ala-D-Ala carboxypeptidase A C-terminal" evidence="16">
    <location>
        <begin position="309"/>
        <end position="404"/>
    </location>
</feature>
<feature type="active site" description="Acyl-ester intermediate" evidence="13">
    <location>
        <position position="70"/>
    </location>
</feature>
<evidence type="ECO:0000256" key="15">
    <source>
        <dbReference type="RuleBase" id="RU004016"/>
    </source>
</evidence>
<evidence type="ECO:0000256" key="6">
    <source>
        <dbReference type="ARBA" id="ARBA00022670"/>
    </source>
</evidence>
<proteinExistence type="inferred from homology"/>
<evidence type="ECO:0000256" key="4">
    <source>
        <dbReference type="ARBA" id="ARBA00012448"/>
    </source>
</evidence>
<dbReference type="InterPro" id="IPR015956">
    <property type="entry name" value="Peniciliin-bd_prot_C_sf"/>
</dbReference>
<dbReference type="GO" id="GO:0071555">
    <property type="term" value="P:cell wall organization"/>
    <property type="evidence" value="ECO:0007669"/>
    <property type="project" value="UniProtKB-KW"/>
</dbReference>
<dbReference type="OrthoDB" id="9791132at2"/>
<dbReference type="Pfam" id="PF07943">
    <property type="entry name" value="PBP5_C"/>
    <property type="match status" value="1"/>
</dbReference>
<keyword evidence="5" id="KW-0121">Carboxypeptidase</keyword>
<dbReference type="InterPro" id="IPR001967">
    <property type="entry name" value="Peptidase_S11_N"/>
</dbReference>
<evidence type="ECO:0000256" key="7">
    <source>
        <dbReference type="ARBA" id="ARBA00022729"/>
    </source>
</evidence>
<name>A0A7X3FNQ4_9BACL</name>
<evidence type="ECO:0000256" key="3">
    <source>
        <dbReference type="ARBA" id="ARBA00007164"/>
    </source>
</evidence>
<evidence type="ECO:0000256" key="12">
    <source>
        <dbReference type="ARBA" id="ARBA00034000"/>
    </source>
</evidence>
<dbReference type="Pfam" id="PF00768">
    <property type="entry name" value="Peptidase_S11"/>
    <property type="match status" value="1"/>
</dbReference>
<dbReference type="Proteomes" id="UP000490800">
    <property type="component" value="Unassembled WGS sequence"/>
</dbReference>
<keyword evidence="9" id="KW-0133">Cell shape</keyword>
<dbReference type="SUPFAM" id="SSF56601">
    <property type="entry name" value="beta-lactamase/transpeptidase-like"/>
    <property type="match status" value="1"/>
</dbReference>
<keyword evidence="18" id="KW-1185">Reference proteome</keyword>
<comment type="similarity">
    <text evidence="3 15">Belongs to the peptidase S11 family.</text>
</comment>
<protein>
    <recommendedName>
        <fullName evidence="4">serine-type D-Ala-D-Ala carboxypeptidase</fullName>
        <ecNumber evidence="4">3.4.16.4</ecNumber>
    </recommendedName>
</protein>
<dbReference type="PRINTS" id="PR00725">
    <property type="entry name" value="DADACBPTASE1"/>
</dbReference>
<comment type="caution">
    <text evidence="17">The sequence shown here is derived from an EMBL/GenBank/DDBJ whole genome shotgun (WGS) entry which is preliminary data.</text>
</comment>
<dbReference type="AlphaFoldDB" id="A0A7X3FNQ4"/>
<dbReference type="UniPathway" id="UPA00219"/>
<gene>
    <name evidence="17" type="ORF">EDM21_23555</name>
</gene>
<keyword evidence="11" id="KW-0961">Cell wall biogenesis/degradation</keyword>
<dbReference type="GO" id="GO:0009252">
    <property type="term" value="P:peptidoglycan biosynthetic process"/>
    <property type="evidence" value="ECO:0007669"/>
    <property type="project" value="UniProtKB-UniPathway"/>
</dbReference>
<dbReference type="GO" id="GO:0006508">
    <property type="term" value="P:proteolysis"/>
    <property type="evidence" value="ECO:0007669"/>
    <property type="project" value="UniProtKB-KW"/>
</dbReference>
<keyword evidence="10" id="KW-0573">Peptidoglycan synthesis</keyword>
<evidence type="ECO:0000313" key="18">
    <source>
        <dbReference type="Proteomes" id="UP000490800"/>
    </source>
</evidence>
<feature type="active site" evidence="13">
    <location>
        <position position="130"/>
    </location>
</feature>
<dbReference type="InterPro" id="IPR037167">
    <property type="entry name" value="Peptidase_S11_C_sf"/>
</dbReference>
<comment type="pathway">
    <text evidence="2">Cell wall biogenesis; peptidoglycan biosynthesis.</text>
</comment>
<evidence type="ECO:0000313" key="17">
    <source>
        <dbReference type="EMBL" id="MVP02462.1"/>
    </source>
</evidence>
<sequence>MKTFGFWKRKVSLALVIAMLQISILNIFAVTALAAEGEPDLQVKSAILMEASTGQILYENNADEAFPPASMAKMMTEYLVMEAVQEGKLKWEDKVTASKYAADVIGSGQLIAEGEQLTVKDMFYAMSIYSSNDASVALAERIGGSEEGFSKMMNEKAKELGMSDKAHFINATGLSRADIKEMAPASIPGETMMSAKDAAILARSLINDHKEVLEYTKIPSKKLRETDKAPMINYNWMLEGNSSNINFKKFAYQGLDGLKTGHTDEAKYCFTGTAERNGMRLISVVMGAATDPERFNQTRKVLDYGFTNFEFKTIAKAGTAIDAQKTVPITKGVELEAPAVLKNDVAFAVKKGTQDVKVETKVEAIAADKLVAPVKKDTKLGTATITYGKNTETVDLVAAEEMEKASWFRMLFRGIKNLFVDLFNGVKGLF</sequence>
<evidence type="ECO:0000256" key="2">
    <source>
        <dbReference type="ARBA" id="ARBA00004752"/>
    </source>
</evidence>
<dbReference type="Gene3D" id="2.60.410.10">
    <property type="entry name" value="D-Ala-D-Ala carboxypeptidase, C-terminal domain"/>
    <property type="match status" value="1"/>
</dbReference>
<dbReference type="EMBL" id="RHLK01000025">
    <property type="protein sequence ID" value="MVP02462.1"/>
    <property type="molecule type" value="Genomic_DNA"/>
</dbReference>
<evidence type="ECO:0000256" key="9">
    <source>
        <dbReference type="ARBA" id="ARBA00022960"/>
    </source>
</evidence>
<evidence type="ECO:0000256" key="13">
    <source>
        <dbReference type="PIRSR" id="PIRSR618044-1"/>
    </source>
</evidence>
<dbReference type="InterPro" id="IPR012907">
    <property type="entry name" value="Peptidase_S11_C"/>
</dbReference>
<accession>A0A7X3FNQ4</accession>
<dbReference type="SMART" id="SM00936">
    <property type="entry name" value="PBP5_C"/>
    <property type="match status" value="1"/>
</dbReference>
<keyword evidence="8 17" id="KW-0378">Hydrolase</keyword>
<dbReference type="GO" id="GO:0008360">
    <property type="term" value="P:regulation of cell shape"/>
    <property type="evidence" value="ECO:0007669"/>
    <property type="project" value="UniProtKB-KW"/>
</dbReference>
<evidence type="ECO:0000256" key="5">
    <source>
        <dbReference type="ARBA" id="ARBA00022645"/>
    </source>
</evidence>
<organism evidence="17 18">
    <name type="scientific">Paenibacillus lutrae</name>
    <dbReference type="NCBI Taxonomy" id="2078573"/>
    <lineage>
        <taxon>Bacteria</taxon>
        <taxon>Bacillati</taxon>
        <taxon>Bacillota</taxon>
        <taxon>Bacilli</taxon>
        <taxon>Bacillales</taxon>
        <taxon>Paenibacillaceae</taxon>
        <taxon>Paenibacillus</taxon>
    </lineage>
</organism>
<dbReference type="SUPFAM" id="SSF69189">
    <property type="entry name" value="Penicillin-binding protein associated domain"/>
    <property type="match status" value="1"/>
</dbReference>
<evidence type="ECO:0000256" key="1">
    <source>
        <dbReference type="ARBA" id="ARBA00003217"/>
    </source>
</evidence>
<dbReference type="PANTHER" id="PTHR21581">
    <property type="entry name" value="D-ALANYL-D-ALANINE CARBOXYPEPTIDASE"/>
    <property type="match status" value="1"/>
</dbReference>
<evidence type="ECO:0000259" key="16">
    <source>
        <dbReference type="SMART" id="SM00936"/>
    </source>
</evidence>
<evidence type="ECO:0000256" key="11">
    <source>
        <dbReference type="ARBA" id="ARBA00023316"/>
    </source>
</evidence>
<dbReference type="InterPro" id="IPR012338">
    <property type="entry name" value="Beta-lactam/transpept-like"/>
</dbReference>
<dbReference type="InterPro" id="IPR018044">
    <property type="entry name" value="Peptidase_S11"/>
</dbReference>
<comment type="catalytic activity">
    <reaction evidence="12">
        <text>Preferential cleavage: (Ac)2-L-Lys-D-Ala-|-D-Ala. Also transpeptidation of peptidyl-alanyl moieties that are N-acyl substituents of D-alanine.</text>
        <dbReference type="EC" id="3.4.16.4"/>
    </reaction>
</comment>
<dbReference type="EC" id="3.4.16.4" evidence="4"/>
<evidence type="ECO:0000256" key="10">
    <source>
        <dbReference type="ARBA" id="ARBA00022984"/>
    </source>
</evidence>
<dbReference type="Gene3D" id="3.40.710.10">
    <property type="entry name" value="DD-peptidase/beta-lactamase superfamily"/>
    <property type="match status" value="1"/>
</dbReference>
<feature type="binding site" evidence="14">
    <location>
        <position position="259"/>
    </location>
    <ligand>
        <name>substrate</name>
    </ligand>
</feature>
<reference evidence="17 18" key="1">
    <citation type="journal article" date="2019" name="Microorganisms">
        <title>Paenibacillus lutrae sp. nov., A Chitinolytic Species Isolated from A River Otter in Castril Natural Park, Granada, Spain.</title>
        <authorList>
            <person name="Rodriguez M."/>
            <person name="Reina J.C."/>
            <person name="Bejar V."/>
            <person name="Llamas I."/>
        </authorList>
    </citation>
    <scope>NUCLEOTIDE SEQUENCE [LARGE SCALE GENOMIC DNA]</scope>
    <source>
        <strain evidence="17 18">N10</strain>
    </source>
</reference>